<dbReference type="RefSeq" id="WP_344806239.1">
    <property type="nucleotide sequence ID" value="NZ_BAABBO010000009.1"/>
</dbReference>
<reference evidence="3" key="1">
    <citation type="journal article" date="2019" name="Int. J. Syst. Evol. Microbiol.">
        <title>The Global Catalogue of Microorganisms (GCM) 10K type strain sequencing project: providing services to taxonomists for standard genome sequencing and annotation.</title>
        <authorList>
            <consortium name="The Broad Institute Genomics Platform"/>
            <consortium name="The Broad Institute Genome Sequencing Center for Infectious Disease"/>
            <person name="Wu L."/>
            <person name="Ma J."/>
        </authorList>
    </citation>
    <scope>NUCLEOTIDE SEQUENCE [LARGE SCALE GENOMIC DNA]</scope>
    <source>
        <strain evidence="3">JCM 17555</strain>
    </source>
</reference>
<dbReference type="EMBL" id="BAABBO010000009">
    <property type="protein sequence ID" value="GAA3963807.1"/>
    <property type="molecule type" value="Genomic_DNA"/>
</dbReference>
<feature type="domain" description="SnoaL-like" evidence="1">
    <location>
        <begin position="47"/>
        <end position="148"/>
    </location>
</feature>
<accession>A0ABP7PDK8</accession>
<evidence type="ECO:0000313" key="3">
    <source>
        <dbReference type="Proteomes" id="UP001501337"/>
    </source>
</evidence>
<evidence type="ECO:0000259" key="1">
    <source>
        <dbReference type="Pfam" id="PF12680"/>
    </source>
</evidence>
<name>A0ABP7PDK8_9GAMM</name>
<dbReference type="InterPro" id="IPR037401">
    <property type="entry name" value="SnoaL-like"/>
</dbReference>
<gene>
    <name evidence="2" type="ORF">GCM10022278_22030</name>
</gene>
<dbReference type="SUPFAM" id="SSF54427">
    <property type="entry name" value="NTF2-like"/>
    <property type="match status" value="1"/>
</dbReference>
<dbReference type="Pfam" id="PF12680">
    <property type="entry name" value="SnoaL_2"/>
    <property type="match status" value="1"/>
</dbReference>
<evidence type="ECO:0000313" key="2">
    <source>
        <dbReference type="EMBL" id="GAA3963807.1"/>
    </source>
</evidence>
<keyword evidence="3" id="KW-1185">Reference proteome</keyword>
<organism evidence="2 3">
    <name type="scientific">Allohahella marinimesophila</name>
    <dbReference type="NCBI Taxonomy" id="1054972"/>
    <lineage>
        <taxon>Bacteria</taxon>
        <taxon>Pseudomonadati</taxon>
        <taxon>Pseudomonadota</taxon>
        <taxon>Gammaproteobacteria</taxon>
        <taxon>Oceanospirillales</taxon>
        <taxon>Hahellaceae</taxon>
        <taxon>Allohahella</taxon>
    </lineage>
</organism>
<dbReference type="Gene3D" id="3.10.450.50">
    <property type="match status" value="1"/>
</dbReference>
<proteinExistence type="predicted"/>
<comment type="caution">
    <text evidence="2">The sequence shown here is derived from an EMBL/GenBank/DDBJ whole genome shotgun (WGS) entry which is preliminary data.</text>
</comment>
<sequence>MLTTIMSACTTKVQEKPYAHYIEASSGSQSAFTPVDELPRLEPFVTMMREFSAGEMADNITAAYAETFYFNDTFHTLKERQALINYFTELAGKGKTEVTFLDATNAGNDFYVRWKMRMQFKALWRDIDVTSVGLTHLRLNEEGRIVLHQDFWDGAEGFYAHLPVIGGQIKRIRSQLGEVD</sequence>
<dbReference type="InterPro" id="IPR032710">
    <property type="entry name" value="NTF2-like_dom_sf"/>
</dbReference>
<dbReference type="Proteomes" id="UP001501337">
    <property type="component" value="Unassembled WGS sequence"/>
</dbReference>
<protein>
    <recommendedName>
        <fullName evidence="1">SnoaL-like domain-containing protein</fullName>
    </recommendedName>
</protein>